<feature type="domain" description="EcxA zinc-binding" evidence="1">
    <location>
        <begin position="437"/>
        <end position="740"/>
    </location>
</feature>
<evidence type="ECO:0000259" key="3">
    <source>
        <dbReference type="Pfam" id="PF17162"/>
    </source>
</evidence>
<dbReference type="SUPFAM" id="SSF55486">
    <property type="entry name" value="Metalloproteases ('zincins'), catalytic domain"/>
    <property type="match status" value="1"/>
</dbReference>
<sequence length="831" mass="94529">MRYKNKLGIALAILSLQATVTVGQSGKWGGLVNLPTKVESEKKEQSDKSKKDKIKKFEELITSDAKKSVGLFNTYKVDDKYYMEIPDTLLNRDMLVVTRFTQTPVGLKEFRSQYGGEMLNEQLWQWQRRENTIYIRVPSYAYIATVNRDMDAALANSNALPILAAFDIKAFNNAGKNVVIDVTDFYNGEIPGMPLPEKLKKTYKIAGIDAQKSYIDTIKSFPENVEVRTVKTFKSPVLPADNSVGTMTFGLNTSMVLLPKVPMQARYENERVGYFSNRKLDFGANDQKVTRNAFIQRYRLEPSDAEAYARGELVEPKKQIVFYIDPATPKKWVPYLIAGVNDWNTAFEAAGFKNAIVGKEAPTHEEDPTFSTEDARYSVIRYFASEIENAYGPRISDPRSGEIVESHVGWYHNVMSLLRNWFFVQTAAINEGARGAKLSDEQMGQLIRFVSSHELGHSLGLLHNFGSSYAFDVDSLRSPSFTEKYGTAPSIMDYARFNYVAQPGDGVKNIYPKIGAYDRFAIDFGYRYHGNRTPEQDRLWWETKIQEKAGDPLYYYGKQGSMDPRAQSEDLGNDAVKAGEYGIANLKYILPNLEKWTYEQNGSLEDTKELYKDLIGQYRRYINHAIAYVGAMTEDYKTKSEAGAVYTYVAKEKQRGAVAFVNKHVFETPYWLLDTNLMKRIDYGTMVNKVQEMQNQVLTSLLETYGFARMIDNEFKNDTKAYTVKELLTDVSNSIFNGAKDDMFKRGLQRAYVDRLGVMLKLDKPVQETAYAAAGLTPYNPNLSDMRILILSELNDTEIRIKKMAKGSKGFESDHYTDLLRRIQAIKKLNS</sequence>
<protein>
    <recommendedName>
        <fullName evidence="6">Zinc-dependent metalloprotease</fullName>
    </recommendedName>
</protein>
<dbReference type="InterPro" id="IPR033428">
    <property type="entry name" value="DUF5118"/>
</dbReference>
<evidence type="ECO:0000313" key="4">
    <source>
        <dbReference type="EMBL" id="SKB52207.1"/>
    </source>
</evidence>
<dbReference type="Pfam" id="PF17162">
    <property type="entry name" value="DUF5118"/>
    <property type="match status" value="1"/>
</dbReference>
<dbReference type="InterPro" id="IPR032534">
    <property type="entry name" value="EcxA_zinc-bd"/>
</dbReference>
<gene>
    <name evidence="4" type="ORF">SAMN05660841_00923</name>
</gene>
<reference evidence="5" key="1">
    <citation type="submission" date="2017-02" db="EMBL/GenBank/DDBJ databases">
        <authorList>
            <person name="Varghese N."/>
            <person name="Submissions S."/>
        </authorList>
    </citation>
    <scope>NUCLEOTIDE SEQUENCE [LARGE SCALE GENOMIC DNA]</scope>
    <source>
        <strain evidence="5">DSM 24091</strain>
    </source>
</reference>
<name>A0A1T5BYH8_9SPHI</name>
<dbReference type="EMBL" id="FUZF01000003">
    <property type="protein sequence ID" value="SKB52207.1"/>
    <property type="molecule type" value="Genomic_DNA"/>
</dbReference>
<accession>A0A1T5BYH8</accession>
<dbReference type="Pfam" id="PF16313">
    <property type="entry name" value="DUF4953"/>
    <property type="match status" value="1"/>
</dbReference>
<dbReference type="PANTHER" id="PTHR38478">
    <property type="entry name" value="PEPTIDASE M1A AND M12B"/>
    <property type="match status" value="1"/>
</dbReference>
<feature type="domain" description="DUF5118" evidence="3">
    <location>
        <begin position="54"/>
        <end position="103"/>
    </location>
</feature>
<dbReference type="Pfam" id="PF17148">
    <property type="entry name" value="DUF5117"/>
    <property type="match status" value="1"/>
</dbReference>
<dbReference type="CDD" id="cd04276">
    <property type="entry name" value="ZnMc_MMP_like_2"/>
    <property type="match status" value="1"/>
</dbReference>
<dbReference type="InterPro" id="IPR034032">
    <property type="entry name" value="Zn_MMP-like_bac"/>
</dbReference>
<evidence type="ECO:0000259" key="2">
    <source>
        <dbReference type="Pfam" id="PF17148"/>
    </source>
</evidence>
<keyword evidence="5" id="KW-1185">Reference proteome</keyword>
<dbReference type="RefSeq" id="WP_079641661.1">
    <property type="nucleotide sequence ID" value="NZ_FUZF01000003.1"/>
</dbReference>
<organism evidence="4 5">
    <name type="scientific">Sphingobacterium nematocida</name>
    <dbReference type="NCBI Taxonomy" id="1513896"/>
    <lineage>
        <taxon>Bacteria</taxon>
        <taxon>Pseudomonadati</taxon>
        <taxon>Bacteroidota</taxon>
        <taxon>Sphingobacteriia</taxon>
        <taxon>Sphingobacteriales</taxon>
        <taxon>Sphingobacteriaceae</taxon>
        <taxon>Sphingobacterium</taxon>
    </lineage>
</organism>
<dbReference type="OrthoDB" id="9776599at2"/>
<evidence type="ECO:0000259" key="1">
    <source>
        <dbReference type="Pfam" id="PF16313"/>
    </source>
</evidence>
<dbReference type="Proteomes" id="UP000190150">
    <property type="component" value="Unassembled WGS sequence"/>
</dbReference>
<evidence type="ECO:0000313" key="5">
    <source>
        <dbReference type="Proteomes" id="UP000190150"/>
    </source>
</evidence>
<dbReference type="AlphaFoldDB" id="A0A1T5BYH8"/>
<evidence type="ECO:0008006" key="6">
    <source>
        <dbReference type="Google" id="ProtNLM"/>
    </source>
</evidence>
<dbReference type="InterPro" id="IPR033413">
    <property type="entry name" value="DUF5117"/>
</dbReference>
<proteinExistence type="predicted"/>
<dbReference type="PANTHER" id="PTHR38478:SF1">
    <property type="entry name" value="ZINC DEPENDENT METALLOPROTEASE DOMAIN LIPOPROTEIN"/>
    <property type="match status" value="1"/>
</dbReference>
<feature type="domain" description="DUF5117" evidence="2">
    <location>
        <begin position="116"/>
        <end position="303"/>
    </location>
</feature>
<dbReference type="STRING" id="1513896.SAMN05660841_00923"/>